<feature type="transmembrane region" description="Helical" evidence="1">
    <location>
        <begin position="156"/>
        <end position="180"/>
    </location>
</feature>
<evidence type="ECO:0000313" key="4">
    <source>
        <dbReference type="Proteomes" id="UP000807353"/>
    </source>
</evidence>
<organism evidence="3 4">
    <name type="scientific">Collybia nuda</name>
    <dbReference type="NCBI Taxonomy" id="64659"/>
    <lineage>
        <taxon>Eukaryota</taxon>
        <taxon>Fungi</taxon>
        <taxon>Dikarya</taxon>
        <taxon>Basidiomycota</taxon>
        <taxon>Agaricomycotina</taxon>
        <taxon>Agaricomycetes</taxon>
        <taxon>Agaricomycetidae</taxon>
        <taxon>Agaricales</taxon>
        <taxon>Tricholomatineae</taxon>
        <taxon>Clitocybaceae</taxon>
        <taxon>Collybia</taxon>
    </lineage>
</organism>
<evidence type="ECO:0000313" key="3">
    <source>
        <dbReference type="EMBL" id="KAF9458716.1"/>
    </source>
</evidence>
<keyword evidence="1" id="KW-0812">Transmembrane</keyword>
<evidence type="ECO:0000259" key="2">
    <source>
        <dbReference type="Pfam" id="PF20152"/>
    </source>
</evidence>
<evidence type="ECO:0000256" key="1">
    <source>
        <dbReference type="SAM" id="Phobius"/>
    </source>
</evidence>
<feature type="transmembrane region" description="Helical" evidence="1">
    <location>
        <begin position="200"/>
        <end position="222"/>
    </location>
</feature>
<name>A0A9P5XZV5_9AGAR</name>
<dbReference type="Proteomes" id="UP000807353">
    <property type="component" value="Unassembled WGS sequence"/>
</dbReference>
<keyword evidence="4" id="KW-1185">Reference proteome</keyword>
<dbReference type="Pfam" id="PF20152">
    <property type="entry name" value="DUF6534"/>
    <property type="match status" value="1"/>
</dbReference>
<reference evidence="3" key="1">
    <citation type="submission" date="2020-11" db="EMBL/GenBank/DDBJ databases">
        <authorList>
            <consortium name="DOE Joint Genome Institute"/>
            <person name="Ahrendt S."/>
            <person name="Riley R."/>
            <person name="Andreopoulos W."/>
            <person name="Labutti K."/>
            <person name="Pangilinan J."/>
            <person name="Ruiz-Duenas F.J."/>
            <person name="Barrasa J.M."/>
            <person name="Sanchez-Garcia M."/>
            <person name="Camarero S."/>
            <person name="Miyauchi S."/>
            <person name="Serrano A."/>
            <person name="Linde D."/>
            <person name="Babiker R."/>
            <person name="Drula E."/>
            <person name="Ayuso-Fernandez I."/>
            <person name="Pacheco R."/>
            <person name="Padilla G."/>
            <person name="Ferreira P."/>
            <person name="Barriuso J."/>
            <person name="Kellner H."/>
            <person name="Castanera R."/>
            <person name="Alfaro M."/>
            <person name="Ramirez L."/>
            <person name="Pisabarro A.G."/>
            <person name="Kuo A."/>
            <person name="Tritt A."/>
            <person name="Lipzen A."/>
            <person name="He G."/>
            <person name="Yan M."/>
            <person name="Ng V."/>
            <person name="Cullen D."/>
            <person name="Martin F."/>
            <person name="Rosso M.-N."/>
            <person name="Henrissat B."/>
            <person name="Hibbett D."/>
            <person name="Martinez A.T."/>
            <person name="Grigoriev I.V."/>
        </authorList>
    </citation>
    <scope>NUCLEOTIDE SEQUENCE</scope>
    <source>
        <strain evidence="3">CBS 247.69</strain>
    </source>
</reference>
<feature type="transmembrane region" description="Helical" evidence="1">
    <location>
        <begin position="12"/>
        <end position="37"/>
    </location>
</feature>
<sequence>MHRNPPFIDSILGPHVVGVMMAIFLFGLVTIQAFTYFQNYPEDSRGTKALVGFIWVLLFAHTLISAFSLYRRAVTDFGQMSDLKSYPEALCGAFSLSGVIGATVQSYFAYRLRMLSGRSAISQLCWGLSFLRMASIFAISVTTCRAKTVEQYVTEYAWLVITSLSISAFVDVMIAAALSYCLYRRRKDVFKNAQRVVDKLIAWSIHTGALTSISSILMLALYVAVDGFAWMAVYLVLSGLFANYLLGSLNARQSLRSDMYPKFTFLDMVTMSFQENPSLPSTTSLSLQTVTVELRGHAEQRTAVVRMDKHPDLEHGVSTR</sequence>
<feature type="transmembrane region" description="Helical" evidence="1">
    <location>
        <begin position="124"/>
        <end position="144"/>
    </location>
</feature>
<dbReference type="PANTHER" id="PTHR40465">
    <property type="entry name" value="CHROMOSOME 1, WHOLE GENOME SHOTGUN SEQUENCE"/>
    <property type="match status" value="1"/>
</dbReference>
<dbReference type="EMBL" id="MU150333">
    <property type="protein sequence ID" value="KAF9458716.1"/>
    <property type="molecule type" value="Genomic_DNA"/>
</dbReference>
<feature type="transmembrane region" description="Helical" evidence="1">
    <location>
        <begin position="90"/>
        <end position="112"/>
    </location>
</feature>
<feature type="transmembrane region" description="Helical" evidence="1">
    <location>
        <begin position="228"/>
        <end position="246"/>
    </location>
</feature>
<feature type="domain" description="DUF6534" evidence="2">
    <location>
        <begin position="167"/>
        <end position="254"/>
    </location>
</feature>
<dbReference type="InterPro" id="IPR045339">
    <property type="entry name" value="DUF6534"/>
</dbReference>
<proteinExistence type="predicted"/>
<gene>
    <name evidence="3" type="ORF">BDZ94DRAFT_1313044</name>
</gene>
<feature type="transmembrane region" description="Helical" evidence="1">
    <location>
        <begin position="49"/>
        <end position="70"/>
    </location>
</feature>
<dbReference type="AlphaFoldDB" id="A0A9P5XZV5"/>
<dbReference type="OrthoDB" id="2868589at2759"/>
<accession>A0A9P5XZV5</accession>
<keyword evidence="1" id="KW-1133">Transmembrane helix</keyword>
<keyword evidence="1" id="KW-0472">Membrane</keyword>
<dbReference type="PANTHER" id="PTHR40465:SF1">
    <property type="entry name" value="DUF6534 DOMAIN-CONTAINING PROTEIN"/>
    <property type="match status" value="1"/>
</dbReference>
<comment type="caution">
    <text evidence="3">The sequence shown here is derived from an EMBL/GenBank/DDBJ whole genome shotgun (WGS) entry which is preliminary data.</text>
</comment>
<protein>
    <recommendedName>
        <fullName evidence="2">DUF6534 domain-containing protein</fullName>
    </recommendedName>
</protein>